<dbReference type="EMBL" id="JAJEQC010000008">
    <property type="protein sequence ID" value="MCC2137155.1"/>
    <property type="molecule type" value="Genomic_DNA"/>
</dbReference>
<accession>A0AAE3ALX4</accession>
<evidence type="ECO:0000313" key="3">
    <source>
        <dbReference type="Proteomes" id="UP001199424"/>
    </source>
</evidence>
<dbReference type="Proteomes" id="UP001199424">
    <property type="component" value="Unassembled WGS sequence"/>
</dbReference>
<gene>
    <name evidence="2" type="ORF">LKD31_09010</name>
</gene>
<organism evidence="2 3">
    <name type="scientific">Hominenteromicrobium mulieris</name>
    <dbReference type="NCBI Taxonomy" id="2885357"/>
    <lineage>
        <taxon>Bacteria</taxon>
        <taxon>Bacillati</taxon>
        <taxon>Bacillota</taxon>
        <taxon>Clostridia</taxon>
        <taxon>Eubacteriales</taxon>
        <taxon>Oscillospiraceae</taxon>
        <taxon>Hominenteromicrobium</taxon>
    </lineage>
</organism>
<keyword evidence="3" id="KW-1185">Reference proteome</keyword>
<feature type="region of interest" description="Disordered" evidence="1">
    <location>
        <begin position="26"/>
        <end position="46"/>
    </location>
</feature>
<reference evidence="2" key="1">
    <citation type="submission" date="2021-10" db="EMBL/GenBank/DDBJ databases">
        <title>Anaerobic single-cell dispensing facilitates the cultivation of human gut bacteria.</title>
        <authorList>
            <person name="Afrizal A."/>
        </authorList>
    </citation>
    <scope>NUCLEOTIDE SEQUENCE</scope>
    <source>
        <strain evidence="2">CLA-AA-H250</strain>
    </source>
</reference>
<evidence type="ECO:0000256" key="1">
    <source>
        <dbReference type="SAM" id="MobiDB-lite"/>
    </source>
</evidence>
<proteinExistence type="predicted"/>
<evidence type="ECO:0000313" key="2">
    <source>
        <dbReference type="EMBL" id="MCC2137155.1"/>
    </source>
</evidence>
<protein>
    <submittedName>
        <fullName evidence="2">Uncharacterized protein</fullName>
    </submittedName>
</protein>
<name>A0AAE3ALX4_9FIRM</name>
<comment type="caution">
    <text evidence="2">The sequence shown here is derived from an EMBL/GenBank/DDBJ whole genome shotgun (WGS) entry which is preliminary data.</text>
</comment>
<sequence>MEDLAAAVQSILNDPQSMAQLQGVMNSLGMNPPQAPAPASPPVQQKPAAAAPLNLLNTLNNSDPMTAMLLRAAPLLASANREDDSTRLLAALRPLLGEARQKKLDEASKILKLLHLLPLLKESGVLQNIL</sequence>
<dbReference type="RefSeq" id="WP_308449444.1">
    <property type="nucleotide sequence ID" value="NZ_JAJEQC010000008.1"/>
</dbReference>
<dbReference type="AlphaFoldDB" id="A0AAE3ALX4"/>